<evidence type="ECO:0000313" key="2">
    <source>
        <dbReference type="Proteomes" id="UP000499080"/>
    </source>
</evidence>
<keyword evidence="2" id="KW-1185">Reference proteome</keyword>
<dbReference type="EMBL" id="BGPR01001036">
    <property type="protein sequence ID" value="GBM43647.1"/>
    <property type="molecule type" value="Genomic_DNA"/>
</dbReference>
<accession>A0A4Y2FRK8</accession>
<comment type="caution">
    <text evidence="1">The sequence shown here is derived from an EMBL/GenBank/DDBJ whole genome shotgun (WGS) entry which is preliminary data.</text>
</comment>
<gene>
    <name evidence="1" type="ORF">AVEN_225171_1</name>
</gene>
<name>A0A4Y2FRK8_ARAVE</name>
<dbReference type="AlphaFoldDB" id="A0A4Y2FRK8"/>
<dbReference type="Proteomes" id="UP000499080">
    <property type="component" value="Unassembled WGS sequence"/>
</dbReference>
<evidence type="ECO:0000313" key="1">
    <source>
        <dbReference type="EMBL" id="GBM43647.1"/>
    </source>
</evidence>
<sequence length="122" mass="14117">MNQAAATINRVLWPPHNSPHYERLMRRPLRQRYDLSSVKGNSTFTITTVLPQGEKLWTGLHQVNESKKGEDMFILRGLSLKLEKKVTSRSDLHNVASKFKPEAEDCKLLKKLLKFRMSRTTP</sequence>
<protein>
    <submittedName>
        <fullName evidence="1">Uncharacterized protein</fullName>
    </submittedName>
</protein>
<proteinExistence type="predicted"/>
<organism evidence="1 2">
    <name type="scientific">Araneus ventricosus</name>
    <name type="common">Orbweaver spider</name>
    <name type="synonym">Epeira ventricosa</name>
    <dbReference type="NCBI Taxonomy" id="182803"/>
    <lineage>
        <taxon>Eukaryota</taxon>
        <taxon>Metazoa</taxon>
        <taxon>Ecdysozoa</taxon>
        <taxon>Arthropoda</taxon>
        <taxon>Chelicerata</taxon>
        <taxon>Arachnida</taxon>
        <taxon>Araneae</taxon>
        <taxon>Araneomorphae</taxon>
        <taxon>Entelegynae</taxon>
        <taxon>Araneoidea</taxon>
        <taxon>Araneidae</taxon>
        <taxon>Araneus</taxon>
    </lineage>
</organism>
<reference evidence="1 2" key="1">
    <citation type="journal article" date="2019" name="Sci. Rep.">
        <title>Orb-weaving spider Araneus ventricosus genome elucidates the spidroin gene catalogue.</title>
        <authorList>
            <person name="Kono N."/>
            <person name="Nakamura H."/>
            <person name="Ohtoshi R."/>
            <person name="Moran D.A.P."/>
            <person name="Shinohara A."/>
            <person name="Yoshida Y."/>
            <person name="Fujiwara M."/>
            <person name="Mori M."/>
            <person name="Tomita M."/>
            <person name="Arakawa K."/>
        </authorList>
    </citation>
    <scope>NUCLEOTIDE SEQUENCE [LARGE SCALE GENOMIC DNA]</scope>
</reference>